<dbReference type="CDD" id="cd13400">
    <property type="entry name" value="LT_IagB-like"/>
    <property type="match status" value="1"/>
</dbReference>
<organism evidence="1 2">
    <name type="scientific">Sphingobium terrigena</name>
    <dbReference type="NCBI Taxonomy" id="2304063"/>
    <lineage>
        <taxon>Bacteria</taxon>
        <taxon>Pseudomonadati</taxon>
        <taxon>Pseudomonadota</taxon>
        <taxon>Alphaproteobacteria</taxon>
        <taxon>Sphingomonadales</taxon>
        <taxon>Sphingomonadaceae</taxon>
        <taxon>Sphingobium</taxon>
    </lineage>
</organism>
<dbReference type="AlphaFoldDB" id="A0A418YR54"/>
<keyword evidence="2" id="KW-1185">Reference proteome</keyword>
<dbReference type="InterPro" id="IPR023346">
    <property type="entry name" value="Lysozyme-like_dom_sf"/>
</dbReference>
<evidence type="ECO:0000313" key="2">
    <source>
        <dbReference type="Proteomes" id="UP000283469"/>
    </source>
</evidence>
<protein>
    <submittedName>
        <fullName evidence="1">Murein transglycosylase</fullName>
    </submittedName>
</protein>
<evidence type="ECO:0000313" key="1">
    <source>
        <dbReference type="EMBL" id="RJG53999.1"/>
    </source>
</evidence>
<comment type="caution">
    <text evidence="1">The sequence shown here is derived from an EMBL/GenBank/DDBJ whole genome shotgun (WGS) entry which is preliminary data.</text>
</comment>
<dbReference type="OrthoDB" id="9808681at2"/>
<dbReference type="EMBL" id="QVRA01000012">
    <property type="protein sequence ID" value="RJG53999.1"/>
    <property type="molecule type" value="Genomic_DNA"/>
</dbReference>
<name>A0A418YR54_9SPHN</name>
<gene>
    <name evidence="1" type="ORF">D0Z70_14445</name>
</gene>
<dbReference type="SUPFAM" id="SSF53955">
    <property type="entry name" value="Lysozyme-like"/>
    <property type="match status" value="1"/>
</dbReference>
<proteinExistence type="predicted"/>
<dbReference type="Proteomes" id="UP000283469">
    <property type="component" value="Unassembled WGS sequence"/>
</dbReference>
<accession>A0A418YR54</accession>
<sequence length="169" mass="18953">MFAFPVHSLEARTTRQNTIDEQIVATCIARSAAGRDWLAKTLWGLRDQEGGWVGAEVANSDGSHDLGPLQVNSWWVPRLAAITGRPEQHVRHWLKQDACFNVEAARWIFLSGLAATRDYWKAIGVYHSPTGWRQQRYTSSVLVHLRRRFGASLFARPSKGPSPVSGFTP</sequence>
<reference evidence="1 2" key="1">
    <citation type="submission" date="2018-08" db="EMBL/GenBank/DDBJ databases">
        <title>Sphingobium sp. EO9.</title>
        <authorList>
            <person name="Park Y."/>
            <person name="Kim K.H."/>
            <person name="Jeon C.O."/>
        </authorList>
    </citation>
    <scope>NUCLEOTIDE SEQUENCE [LARGE SCALE GENOMIC DNA]</scope>
    <source>
        <strain evidence="1 2">EO9</strain>
    </source>
</reference>